<name>A0ABS1J788_9BACL</name>
<comment type="caution">
    <text evidence="2">The sequence shown here is derived from an EMBL/GenBank/DDBJ whole genome shotgun (WGS) entry which is preliminary data.</text>
</comment>
<dbReference type="InterPro" id="IPR013325">
    <property type="entry name" value="RNA_pol_sigma_r2"/>
</dbReference>
<accession>A0ABS1J788</accession>
<feature type="domain" description="Helix-turn-helix conjugative transposon-like" evidence="1">
    <location>
        <begin position="8"/>
        <end position="63"/>
    </location>
</feature>
<dbReference type="Proteomes" id="UP000602284">
    <property type="component" value="Unassembled WGS sequence"/>
</dbReference>
<keyword evidence="3" id="KW-1185">Reference proteome</keyword>
<dbReference type="Pfam" id="PF12645">
    <property type="entry name" value="HTH_16"/>
    <property type="match status" value="1"/>
</dbReference>
<organism evidence="2 3">
    <name type="scientific">Tumebacillus amylolyticus</name>
    <dbReference type="NCBI Taxonomy" id="2801339"/>
    <lineage>
        <taxon>Bacteria</taxon>
        <taxon>Bacillati</taxon>
        <taxon>Bacillota</taxon>
        <taxon>Bacilli</taxon>
        <taxon>Bacillales</taxon>
        <taxon>Alicyclobacillaceae</taxon>
        <taxon>Tumebacillus</taxon>
    </lineage>
</organism>
<evidence type="ECO:0000259" key="1">
    <source>
        <dbReference type="Pfam" id="PF12645"/>
    </source>
</evidence>
<gene>
    <name evidence="2" type="ORF">JJB07_05710</name>
</gene>
<dbReference type="Gene3D" id="1.10.1740.10">
    <property type="match status" value="1"/>
</dbReference>
<reference evidence="2 3" key="1">
    <citation type="submission" date="2021-01" db="EMBL/GenBank/DDBJ databases">
        <title>Tumebacillus sp. strain ITR2 16S ribosomal RNA gene Genome sequencing and assembly.</title>
        <authorList>
            <person name="Kang M."/>
        </authorList>
    </citation>
    <scope>NUCLEOTIDE SEQUENCE [LARGE SCALE GENOMIC DNA]</scope>
    <source>
        <strain evidence="2 3">ITR2</strain>
    </source>
</reference>
<dbReference type="SUPFAM" id="SSF88946">
    <property type="entry name" value="Sigma2 domain of RNA polymerase sigma factors"/>
    <property type="match status" value="1"/>
</dbReference>
<dbReference type="InterPro" id="IPR024760">
    <property type="entry name" value="HTH_dom_conjug_TS-like"/>
</dbReference>
<protein>
    <submittedName>
        <fullName evidence="2">Helix-turn-helix domain-containing protein</fullName>
    </submittedName>
</protein>
<dbReference type="EMBL" id="JAEQNB010000001">
    <property type="protein sequence ID" value="MBL0386146.1"/>
    <property type="molecule type" value="Genomic_DNA"/>
</dbReference>
<proteinExistence type="predicted"/>
<dbReference type="RefSeq" id="WP_201632050.1">
    <property type="nucleotide sequence ID" value="NZ_JAEQNB010000001.1"/>
</dbReference>
<evidence type="ECO:0000313" key="2">
    <source>
        <dbReference type="EMBL" id="MBL0386146.1"/>
    </source>
</evidence>
<sequence>MMEETLRSLILRAKRGDSDALAAIIERFRPLIKKYTRQADEKDAHDLEQELVMRLIVLVRSYREELPYGFMELVEREWAKNNRPPAK</sequence>
<evidence type="ECO:0000313" key="3">
    <source>
        <dbReference type="Proteomes" id="UP000602284"/>
    </source>
</evidence>